<keyword evidence="2" id="KW-0812">Transmembrane</keyword>
<proteinExistence type="predicted"/>
<keyword evidence="2" id="KW-0472">Membrane</keyword>
<evidence type="ECO:0000313" key="4">
    <source>
        <dbReference type="EMBL" id="WMW79005.1"/>
    </source>
</evidence>
<feature type="domain" description="FimV N-terminal" evidence="3">
    <location>
        <begin position="12"/>
        <end position="110"/>
    </location>
</feature>
<feature type="compositionally biased region" description="Polar residues" evidence="1">
    <location>
        <begin position="159"/>
        <end position="169"/>
    </location>
</feature>
<accession>A0ABY9REC5</accession>
<feature type="transmembrane region" description="Helical" evidence="2">
    <location>
        <begin position="296"/>
        <end position="319"/>
    </location>
</feature>
<evidence type="ECO:0000259" key="3">
    <source>
        <dbReference type="Pfam" id="PF25800"/>
    </source>
</evidence>
<dbReference type="RefSeq" id="WP_309480506.1">
    <property type="nucleotide sequence ID" value="NZ_CP133720.1"/>
</dbReference>
<evidence type="ECO:0000256" key="2">
    <source>
        <dbReference type="SAM" id="Phobius"/>
    </source>
</evidence>
<dbReference type="Proteomes" id="UP001181355">
    <property type="component" value="Chromosome"/>
</dbReference>
<protein>
    <recommendedName>
        <fullName evidence="3">FimV N-terminal domain-containing protein</fullName>
    </recommendedName>
</protein>
<evidence type="ECO:0000313" key="5">
    <source>
        <dbReference type="Proteomes" id="UP001181355"/>
    </source>
</evidence>
<keyword evidence="5" id="KW-1185">Reference proteome</keyword>
<reference evidence="4" key="1">
    <citation type="submission" date="2023-09" db="EMBL/GenBank/DDBJ databases">
        <title>Undibacterium sp. 20NA77.5 isolated from freshwater.</title>
        <authorList>
            <person name="Le V."/>
            <person name="Ko S.-R."/>
            <person name="Ahn C.-Y."/>
            <person name="Oh H.-M."/>
        </authorList>
    </citation>
    <scope>NUCLEOTIDE SEQUENCE</scope>
    <source>
        <strain evidence="4">20NA77.5</strain>
    </source>
</reference>
<feature type="region of interest" description="Disordered" evidence="1">
    <location>
        <begin position="362"/>
        <end position="383"/>
    </location>
</feature>
<feature type="compositionally biased region" description="Low complexity" evidence="1">
    <location>
        <begin position="362"/>
        <end position="372"/>
    </location>
</feature>
<name>A0ABY9REC5_9BURK</name>
<feature type="region of interest" description="Disordered" evidence="1">
    <location>
        <begin position="127"/>
        <end position="187"/>
    </location>
</feature>
<organism evidence="4 5">
    <name type="scientific">Undibacterium cyanobacteriorum</name>
    <dbReference type="NCBI Taxonomy" id="3073561"/>
    <lineage>
        <taxon>Bacteria</taxon>
        <taxon>Pseudomonadati</taxon>
        <taxon>Pseudomonadota</taxon>
        <taxon>Betaproteobacteria</taxon>
        <taxon>Burkholderiales</taxon>
        <taxon>Oxalobacteraceae</taxon>
        <taxon>Undibacterium</taxon>
    </lineage>
</organism>
<sequence length="621" mass="69044">MSILLASNALALGLGEIRVRSGLGQTLLAHTDLIGVDAETLNSSCLRARINSIDGQFLSNATVTIYAHQNKRALSFTTRQTINEPAVILVVDVNCEVQLHREFSILLDPPEATQSAQMQVRDESPFAGRPLDLAKSSKNETEPALQTAPKKTKRRENLDFSTAAPSTSPLPAVEKKSSKKSLKIAQKPSRDVLKLSDEVILPELATLPQGLRMSDVLSTEAGRELLQNTEELRAAQARMAAILRDDPLPVASAPVSNQNDIAAIAELKQETEKLRRQSAIDKAALESLKDKSQFDLWLTLLAGVAVVAVGVIGFLLYYIRSHVKRGAASWWESNPELARLDAESDSLIPDFQVEIVAPSSSKASLNNSNSSAGGATDSTDSKLEANSNFDVDSGFHRTPTLEETNSSIFNFFSPRGTSVKVEEISDVTQEAEFWISMNDPRRAIEILEPQEHVEHPDSPVPWLYLLDLYRTVEDAERYNQLRDRFIVHFNANIPEYDVDLASLPHRQLEDFPHLISRISSLWETHEIIPYLESLLVDDREGKRAGFDLPVYRDILMLLGIAHELERVRAIEAEMQGVMDQNQKVAPEPAKADPVSEAEFNMIEFETIDFPAIDLEDIRKKK</sequence>
<evidence type="ECO:0000256" key="1">
    <source>
        <dbReference type="SAM" id="MobiDB-lite"/>
    </source>
</evidence>
<dbReference type="Pfam" id="PF25800">
    <property type="entry name" value="FimV_N"/>
    <property type="match status" value="1"/>
</dbReference>
<dbReference type="EMBL" id="CP133720">
    <property type="protein sequence ID" value="WMW79005.1"/>
    <property type="molecule type" value="Genomic_DNA"/>
</dbReference>
<gene>
    <name evidence="4" type="ORF">RF679_10060</name>
</gene>
<keyword evidence="2" id="KW-1133">Transmembrane helix</keyword>
<dbReference type="InterPro" id="IPR057840">
    <property type="entry name" value="FimV_N"/>
</dbReference>